<dbReference type="Pfam" id="PF00680">
    <property type="entry name" value="RdRP_1"/>
    <property type="match status" value="1"/>
</dbReference>
<keyword evidence="17" id="KW-1143">T=pseudo3 icosahedral capsid protein</keyword>
<dbReference type="GO" id="GO:0019062">
    <property type="term" value="P:virion attachment to host cell"/>
    <property type="evidence" value="ECO:0007669"/>
    <property type="project" value="UniProtKB-KW"/>
</dbReference>
<evidence type="ECO:0000259" key="40">
    <source>
        <dbReference type="PROSITE" id="PS51218"/>
    </source>
</evidence>
<keyword evidence="27" id="KW-0693">Viral RNA replication</keyword>
<evidence type="ECO:0000256" key="35">
    <source>
        <dbReference type="ARBA" id="ARBA00033716"/>
    </source>
</evidence>
<evidence type="ECO:0000256" key="33">
    <source>
        <dbReference type="ARBA" id="ARBA00023296"/>
    </source>
</evidence>
<keyword evidence="32" id="KW-0449">Lipoprotein</keyword>
<dbReference type="GO" id="GO:0005524">
    <property type="term" value="F:ATP binding"/>
    <property type="evidence" value="ECO:0007669"/>
    <property type="project" value="UniProtKB-KW"/>
</dbReference>
<dbReference type="GO" id="GO:0006351">
    <property type="term" value="P:DNA-templated transcription"/>
    <property type="evidence" value="ECO:0007669"/>
    <property type="project" value="InterPro"/>
</dbReference>
<keyword evidence="25" id="KW-0946">Virion</keyword>
<dbReference type="GO" id="GO:0015267">
    <property type="term" value="F:channel activity"/>
    <property type="evidence" value="ECO:0007669"/>
    <property type="project" value="UniProtKB-KW"/>
</dbReference>
<sequence>MVTTIGIVIDDTVELSDFTTIPESSNILTTLATLEKDLTMDSAELIKILESRCICVEEVCECSTPVLNNRKYGVIVIKGRENETDEVVVNSLAAKYLTLYEDDDAEEYCSNVMWTCPYEKQAFNEHMERFKHPEYRYAGFENFNGNCWFNSARQLFRLVGEPDLVMLFDQLPHNPDVIESFYKATRDILGWRVGTDIGGHPESLVLLLSRSWANDSEGAIYKHRYVRADADLGYWWDAYELPVMVLYDDTTYEVPHVRVVAKENDYWIVFDDDRTYCTKNWRHFGKPVVGSAGINMLQMVPAQWRTPKSVKQHQIVRPRWTKTKVAEIMEQPMCYMQALLIEHFEKDPEFNRCVYQLAQYSIPACIWRTDRRNFTMPRATDLLHKVVRQQLDQKCFAETSVYWYTVPGFKKASFAGNYDSRLPLQHLYRRHHEWFMRHHKLPVVETESALTQGGGQSKPQQGNVNGSQNQGINVYNYYNQQYQNSVDMSNAPLSVGGSGGGNQAASNHTNNSHMNFVTTGFNMASNLVPLMLMDPDTEDSTELPDRITEDTEGNIKVTTQSSVGTLVAYHQLRSKHQITSCAEAPTTGEPAHERNLVQYIGTWEQTQVEYVYLALPFPSGLEETGVFGVTANRHYTLKCGWKIQAKLNTSHFHAGCIGVWAGPEPSFLDSFQRTTTWQTFSTDVRPESLFLFPHQLINCRTNTSVDMILPYMNFVPTGAYGYHCQWALLFVVLTPLQIPTGASPTVDISATITPKDVVYNGLRQPQVAQGMPVHIRENQSMFATTIPDETTPVYGLGFNPTSDFVPGEVHNYLEWARTPCLISMVEDGSIRGYFTANNTRSDTPLLQMDVTIASDHVRYTPLGQLGYRYTQYRGSINVMLCFTGAAMVKGKFLLAYTPPGADRPNTIAEAMQATYAIWDLGLQSSYDFTIPFISVSDFRLCFSGTTSTLSVDGWFTVFQYTALTYPANTPQRSDVLVFVSAGQDFCYRNITEVREKTQGLDNAEEGASENPTAEEDFAAKPLSGEIQHTGLGFVFDRSWGLTQLTMPGKATATVPLTITELLNGGVNRELHWWLSALTYFKCDLEVTVMPFGNAPSNTTGRPVCPRVLVKFYPVGATVPTTDDNPIVSGGMIQNTGPVPLMVSGSYEPVSFVVPYTSPLSVIPTTYFGYADFERTALSNVAPGASFGTLRIATYSPDPMYIQVYIRLKNFKGYVPRPLKNAGATPTNSRAKLMVDEDYVIQRSAHRSVLLDGDVESNPGPVVLSVPFETARAQGLEGLYNWLSGGVFGSFADAAKHASNTVGQAEEAAAGVARTTNAFADIVENFRKLSDYAVDAVKAVKAWMTTVRKVLRMFCYLVIAYRTQDPVVIGLLGVDIAFGDPFDIIEIIKAKLKKFFTTPAPPLAQTQGVSDINAVFNMLKNGEWALKMILTVKDWLQRWINQEMEAPEKKLTKMMPELLDAIETLEKKDANAQKAAPKMIPIIQEAARLARMCNRTSIANYCDSVLKPYAMSGKQRTEPVVIVLKGKPGQGKTVAATLLAQMISKSLVGTQSVYSLPPDSKHMDGYNGQTVVIMDDLGQNPEGMDFATFCQMVSTTQFVTPQASLTDKGTCFTSPVIIATTNLGDFRPVTIADPGAVKRRIFLELDVSAGLKTPAGCLDLGMAMENCQDLGRPKPDCLQSTPKILHSGVLKLHETRINVTFSLLDVYEKVMRQLKQKEQMTDLLAGVVCQGLVITEESITGTVTQAEDQGRLITIYDIHKKKGELDNSFQEFVTMIALVPVFFSILTMAVNVITYLFGGKNEPCEMETQTEPEEEGPYCGACKRKAPVLKKTVAEGPYSGMPRATPKKLKKVVVQAREEQELKPRFVTITPEEIAETQGPRSDAEASLLERNTCPVIYMRNGKEVSSLTALKICNGKVLINKHQFDKDIWDILEIEGIQQTRDQCSISGFVTKKGVPYDLYVIDVPKMQCRDIRNMFVDEEPRCETLVGICNSTAFRKMMWHGEVLRAVEHLTTDCGILPKTIAYKTPTRAGFCGAPLTARRNGQLKIIAIHSAGNGVNGYGTLISRKMIEEATTQGIIYDERPGPMVAVNRKTQIKKSPLFDVFKPEAGTAVLSQYDRRLADGVVLDEALFEKHVSDMEKLPKEFEIACDMYANELFSKIGTNNGVVSMYRAMNGDGISEAMDMSKAVGYPYCLESIHRVDLIETKETPEGKVYFPTKRLEEETRKFFYGEEKPKFVTFLKDEVRSNEKIKQGKTRIVDASPFPYAIAGRMVMQNFMSNMMAHNGIETGSAVGCDPDVAWTRYFFELTDRYVFDLDYKAFDSTHPTAIFNLLADRFFLPKYGFDQEAVRIFLNGLSDSDHVYESKHFRIRGGLPSGCPCTSILNTVINNIIVRAAMLGAYQVDTIDFQNFKMLAYGDDVVYSTPQPIKPKDLADWLHSNTNYKVTPASKAGEFPDESTIWDVTFLKRAFIPDENHGQLIKPVMSMSNLKQMLSFMRPGTFPDKVRSVAGLAVHCSEEDYNELADAIESTVPGVAMPAYSYMKACWYAKMV</sequence>
<keyword evidence="19" id="KW-0547">Nucleotide-binding</keyword>
<dbReference type="PROSITE" id="PS51874">
    <property type="entry name" value="PCV_3C_PRO"/>
    <property type="match status" value="1"/>
</dbReference>
<keyword evidence="16" id="KW-0548">Nucleotidyltransferase</keyword>
<comment type="function">
    <text evidence="36">Replicates the genomic and antigenomic RNAs by recognizing replications specific signals. Performs VPg uridylylation.</text>
</comment>
<keyword evidence="34" id="KW-0407">Ion channel</keyword>
<keyword evidence="28" id="KW-1182">Viral ion channel</keyword>
<evidence type="ECO:0000256" key="11">
    <source>
        <dbReference type="ARBA" id="ARBA00022561"/>
    </source>
</evidence>
<dbReference type="CDD" id="cd00205">
    <property type="entry name" value="rhv_like"/>
    <property type="match status" value="3"/>
</dbReference>
<evidence type="ECO:0000256" key="15">
    <source>
        <dbReference type="ARBA" id="ARBA00022679"/>
    </source>
</evidence>
<dbReference type="InterPro" id="IPR043504">
    <property type="entry name" value="Peptidase_S1_PA_chymotrypsin"/>
</dbReference>
<keyword evidence="29" id="KW-0406">Ion transport</keyword>
<keyword evidence="14" id="KW-0645">Protease</keyword>
<evidence type="ECO:0000256" key="30">
    <source>
        <dbReference type="ARBA" id="ARBA00023136"/>
    </source>
</evidence>
<evidence type="ECO:0000256" key="13">
    <source>
        <dbReference type="ARBA" id="ARBA00022581"/>
    </source>
</evidence>
<evidence type="ECO:0000256" key="2">
    <source>
        <dbReference type="ARBA" id="ARBA00004295"/>
    </source>
</evidence>
<evidence type="ECO:0000256" key="17">
    <source>
        <dbReference type="ARBA" id="ARBA00022706"/>
    </source>
</evidence>
<evidence type="ECO:0000256" key="18">
    <source>
        <dbReference type="ARBA" id="ARBA00022707"/>
    </source>
</evidence>
<dbReference type="SUPFAM" id="SSF50494">
    <property type="entry name" value="Trypsin-like serine proteases"/>
    <property type="match status" value="1"/>
</dbReference>
<dbReference type="GO" id="GO:0039618">
    <property type="term" value="C:T=pseudo3 icosahedral viral capsid"/>
    <property type="evidence" value="ECO:0007669"/>
    <property type="project" value="UniProtKB-KW"/>
</dbReference>
<dbReference type="PROSITE" id="PS50507">
    <property type="entry name" value="RDRP_SSRNA_POS"/>
    <property type="match status" value="1"/>
</dbReference>
<dbReference type="GO" id="GO:0046718">
    <property type="term" value="P:symbiont entry into host cell"/>
    <property type="evidence" value="ECO:0007669"/>
    <property type="project" value="UniProtKB-KW"/>
</dbReference>
<dbReference type="Gene3D" id="2.40.10.10">
    <property type="entry name" value="Trypsin-like serine proteases"/>
    <property type="match status" value="1"/>
</dbReference>
<comment type="catalytic activity">
    <reaction evidence="37">
        <text>ATP + H2O = ADP + phosphate + H(+)</text>
        <dbReference type="Rhea" id="RHEA:13065"/>
        <dbReference type="ChEBI" id="CHEBI:15377"/>
        <dbReference type="ChEBI" id="CHEBI:15378"/>
        <dbReference type="ChEBI" id="CHEBI:30616"/>
        <dbReference type="ChEBI" id="CHEBI:43474"/>
        <dbReference type="ChEBI" id="CHEBI:456216"/>
        <dbReference type="EC" id="3.6.4.13"/>
    </reaction>
</comment>
<dbReference type="Gene3D" id="3.30.70.270">
    <property type="match status" value="2"/>
</dbReference>
<dbReference type="InterPro" id="IPR043502">
    <property type="entry name" value="DNA/RNA_pol_sf"/>
</dbReference>
<evidence type="ECO:0000256" key="5">
    <source>
        <dbReference type="ARBA" id="ARBA00020107"/>
    </source>
</evidence>
<feature type="domain" description="Peptidase C3" evidence="41">
    <location>
        <begin position="1878"/>
        <end position="2069"/>
    </location>
</feature>
<dbReference type="Gene3D" id="1.20.960.20">
    <property type="match status" value="1"/>
</dbReference>
<dbReference type="GO" id="GO:0044162">
    <property type="term" value="C:host cell cytoplasmic vesicle membrane"/>
    <property type="evidence" value="ECO:0007669"/>
    <property type="project" value="UniProtKB-SubCell"/>
</dbReference>
<dbReference type="InterPro" id="IPR001676">
    <property type="entry name" value="Picornavirus_capsid"/>
</dbReference>
<evidence type="ECO:0000256" key="29">
    <source>
        <dbReference type="ARBA" id="ARBA00023065"/>
    </source>
</evidence>
<evidence type="ECO:0000256" key="37">
    <source>
        <dbReference type="ARBA" id="ARBA00047984"/>
    </source>
</evidence>
<dbReference type="GO" id="GO:0042025">
    <property type="term" value="C:host cell nucleus"/>
    <property type="evidence" value="ECO:0007669"/>
    <property type="project" value="UniProtKB-SubCell"/>
</dbReference>
<keyword evidence="20" id="KW-0378">Hydrolase</keyword>
<keyword evidence="12" id="KW-1048">Host nucleus</keyword>
<dbReference type="PRINTS" id="PR00918">
    <property type="entry name" value="CALICVIRUSNS"/>
</dbReference>
<keyword evidence="6" id="KW-0813">Transport</keyword>
<dbReference type="Gene3D" id="4.10.90.10">
    <property type="entry name" value="Capsid protein VP4 superfamily, Picornavirus"/>
    <property type="match status" value="1"/>
</dbReference>
<evidence type="ECO:0000256" key="28">
    <source>
        <dbReference type="ARBA" id="ARBA00023039"/>
    </source>
</evidence>
<evidence type="ECO:0000256" key="14">
    <source>
        <dbReference type="ARBA" id="ARBA00022670"/>
    </source>
</evidence>
<evidence type="ECO:0000256" key="7">
    <source>
        <dbReference type="ARBA" id="ARBA00022484"/>
    </source>
</evidence>
<dbReference type="EMBL" id="KF958461">
    <property type="protein sequence ID" value="AHN95561.1"/>
    <property type="molecule type" value="Genomic_RNA"/>
</dbReference>
<evidence type="ECO:0000256" key="6">
    <source>
        <dbReference type="ARBA" id="ARBA00022448"/>
    </source>
</evidence>
<dbReference type="GO" id="GO:0039694">
    <property type="term" value="P:viral RNA genome replication"/>
    <property type="evidence" value="ECO:0007669"/>
    <property type="project" value="InterPro"/>
</dbReference>
<evidence type="ECO:0000256" key="20">
    <source>
        <dbReference type="ARBA" id="ARBA00022801"/>
    </source>
</evidence>
<keyword evidence="30" id="KW-0472">Membrane</keyword>
<dbReference type="InterPro" id="IPR009003">
    <property type="entry name" value="Peptidase_S1_PA"/>
</dbReference>
<evidence type="ECO:0000256" key="21">
    <source>
        <dbReference type="ARBA" id="ARBA00022804"/>
    </source>
</evidence>
<evidence type="ECO:0000256" key="4">
    <source>
        <dbReference type="ARBA" id="ARBA00004328"/>
    </source>
</evidence>
<dbReference type="InterPro" id="IPR059138">
    <property type="entry name" value="Pico_VP1"/>
</dbReference>
<dbReference type="GO" id="GO:0003723">
    <property type="term" value="F:RNA binding"/>
    <property type="evidence" value="ECO:0007669"/>
    <property type="project" value="InterPro"/>
</dbReference>
<comment type="function">
    <text evidence="35">Lies on the inner surface of the capsid shell. After binding to the host receptor, the capsid undergoes conformational changes. Capsid protein VP4 is released, capsid protein VP1 N-terminus is externalized, and together, they shape a pore in the host membrane through which the viral genome is translocated into the host cell cytoplasm. After genome has been released, the channel shrinks.</text>
</comment>
<evidence type="ECO:0000313" key="42">
    <source>
        <dbReference type="EMBL" id="AHN95561.1"/>
    </source>
</evidence>
<keyword evidence="33" id="KW-1160">Virus entry into host cell</keyword>
<evidence type="ECO:0000256" key="27">
    <source>
        <dbReference type="ARBA" id="ARBA00022953"/>
    </source>
</evidence>
<keyword evidence="21" id="KW-1161">Viral attachment to host cell</keyword>
<dbReference type="GO" id="GO:0005198">
    <property type="term" value="F:structural molecule activity"/>
    <property type="evidence" value="ECO:0007669"/>
    <property type="project" value="InterPro"/>
</dbReference>
<evidence type="ECO:0000256" key="8">
    <source>
        <dbReference type="ARBA" id="ARBA00022488"/>
    </source>
</evidence>
<name>X2L6K2_9PICO</name>
<dbReference type="RefSeq" id="YP_009026384.1">
    <property type="nucleotide sequence ID" value="NC_023987.1"/>
</dbReference>
<evidence type="ECO:0000259" key="39">
    <source>
        <dbReference type="PROSITE" id="PS50507"/>
    </source>
</evidence>
<dbReference type="Pfam" id="PF00548">
    <property type="entry name" value="Peptidase_C3"/>
    <property type="match status" value="1"/>
</dbReference>
<evidence type="ECO:0000256" key="32">
    <source>
        <dbReference type="ARBA" id="ARBA00023288"/>
    </source>
</evidence>
<dbReference type="InterPro" id="IPR027417">
    <property type="entry name" value="P-loop_NTPase"/>
</dbReference>
<keyword evidence="26" id="KW-1043">Host membrane</keyword>
<dbReference type="InterPro" id="IPR000199">
    <property type="entry name" value="Peptidase_C3A/C3B_picornavir"/>
</dbReference>
<feature type="region of interest" description="Disordered" evidence="38">
    <location>
        <begin position="449"/>
        <end position="468"/>
    </location>
</feature>
<dbReference type="GO" id="GO:0006508">
    <property type="term" value="P:proteolysis"/>
    <property type="evidence" value="ECO:0007669"/>
    <property type="project" value="UniProtKB-KW"/>
</dbReference>
<dbReference type="GO" id="GO:0003724">
    <property type="term" value="F:RNA helicase activity"/>
    <property type="evidence" value="ECO:0007669"/>
    <property type="project" value="InterPro"/>
</dbReference>
<keyword evidence="8" id="KW-1036">Host cytoplasmic vesicle</keyword>
<evidence type="ECO:0000256" key="25">
    <source>
        <dbReference type="ARBA" id="ARBA00022844"/>
    </source>
</evidence>
<evidence type="ECO:0000256" key="1">
    <source>
        <dbReference type="ARBA" id="ARBA00002982"/>
    </source>
</evidence>
<dbReference type="PROSITE" id="PS51218">
    <property type="entry name" value="SF3_HELICASE_2"/>
    <property type="match status" value="1"/>
</dbReference>
<dbReference type="SUPFAM" id="SSF88633">
    <property type="entry name" value="Positive stranded ssRNA viruses"/>
    <property type="match status" value="2"/>
</dbReference>
<organism evidence="42 43">
    <name type="scientific">Mosavirus A2 isolate Coracias garrulus/Hungary/SZAL6-MoV/2011</name>
    <dbReference type="NCBI Taxonomy" id="1554481"/>
    <lineage>
        <taxon>Viruses</taxon>
        <taxon>Riboviria</taxon>
        <taxon>Orthornavirae</taxon>
        <taxon>Pisuviricota</taxon>
        <taxon>Pisoniviricetes</taxon>
        <taxon>Picornavirales</taxon>
        <taxon>Picornaviridae</taxon>
        <taxon>Caphthovirinae</taxon>
        <taxon>Mosavirus</taxon>
        <taxon>Mosavirus acanmo</taxon>
        <taxon>Mosavirus A</taxon>
    </lineage>
</organism>
<evidence type="ECO:0000256" key="22">
    <source>
        <dbReference type="ARBA" id="ARBA00022806"/>
    </source>
</evidence>
<evidence type="ECO:0000256" key="34">
    <source>
        <dbReference type="ARBA" id="ARBA00023303"/>
    </source>
</evidence>
<dbReference type="GeneID" id="18995709"/>
<evidence type="ECO:0000259" key="41">
    <source>
        <dbReference type="PROSITE" id="PS51874"/>
    </source>
</evidence>
<dbReference type="SUPFAM" id="SSF52540">
    <property type="entry name" value="P-loop containing nucleoside triphosphate hydrolases"/>
    <property type="match status" value="1"/>
</dbReference>
<keyword evidence="43" id="KW-1185">Reference proteome</keyword>
<keyword evidence="23" id="KW-0788">Thiol protease</keyword>
<dbReference type="InterPro" id="IPR000605">
    <property type="entry name" value="Helicase_SF3_ssDNA/RNA_vir"/>
</dbReference>
<dbReference type="KEGG" id="vg:18995709"/>
<dbReference type="InterPro" id="IPR001205">
    <property type="entry name" value="RNA-dir_pol_C"/>
</dbReference>
<keyword evidence="11" id="KW-0167">Capsid protein</keyword>
<evidence type="ECO:0000256" key="19">
    <source>
        <dbReference type="ARBA" id="ARBA00022741"/>
    </source>
</evidence>
<dbReference type="GO" id="GO:0003968">
    <property type="term" value="F:RNA-directed RNA polymerase activity"/>
    <property type="evidence" value="ECO:0007669"/>
    <property type="project" value="UniProtKB-KW"/>
</dbReference>
<dbReference type="InterPro" id="IPR014759">
    <property type="entry name" value="Helicase_SF3_ssRNA_vir"/>
</dbReference>
<feature type="domain" description="SF3 helicase" evidence="40">
    <location>
        <begin position="1498"/>
        <end position="1659"/>
    </location>
</feature>
<dbReference type="SUPFAM" id="SSF56672">
    <property type="entry name" value="DNA/RNA polymerases"/>
    <property type="match status" value="1"/>
</dbReference>
<dbReference type="GO" id="GO:0034220">
    <property type="term" value="P:monoatomic ion transmembrane transport"/>
    <property type="evidence" value="ECO:0007669"/>
    <property type="project" value="UniProtKB-KW"/>
</dbReference>
<evidence type="ECO:0000256" key="26">
    <source>
        <dbReference type="ARBA" id="ARBA00022870"/>
    </source>
</evidence>
<accession>X2L6K2</accession>
<evidence type="ECO:0000256" key="16">
    <source>
        <dbReference type="ARBA" id="ARBA00022695"/>
    </source>
</evidence>
<proteinExistence type="predicted"/>
<dbReference type="InterPro" id="IPR044067">
    <property type="entry name" value="PCV_3C_PRO"/>
</dbReference>
<dbReference type="Pfam" id="PF00910">
    <property type="entry name" value="RNA_helicase"/>
    <property type="match status" value="1"/>
</dbReference>
<evidence type="ECO:0000256" key="36">
    <source>
        <dbReference type="ARBA" id="ARBA00045446"/>
    </source>
</evidence>
<keyword evidence="15" id="KW-0808">Transferase</keyword>
<dbReference type="Proteomes" id="UP000029747">
    <property type="component" value="Segment"/>
</dbReference>
<evidence type="ECO:0000256" key="10">
    <source>
        <dbReference type="ARBA" id="ARBA00022553"/>
    </source>
</evidence>
<reference evidence="42 43" key="1">
    <citation type="journal article" date="2014" name="Arch. Virol.">
        <title>Complete genome characterization of mosavirus (family Picornaviridae) identified in droppings of a European roller (Coracias garrulus) in Hungary.</title>
        <authorList>
            <person name="Reuter G."/>
            <person name="Boros A."/>
            <person name="Kiss T."/>
            <person name="Delwart E."/>
            <person name="Pankovics P."/>
        </authorList>
    </citation>
    <scope>NUCLEOTIDE SEQUENCE [LARGE SCALE GENOMIC DNA]</scope>
    <source>
        <strain evidence="43">Isolate Coracias garrulus/Hungary/SZAL6-MoV/2011</strain>
    </source>
</reference>
<keyword evidence="24" id="KW-0067">ATP-binding</keyword>
<dbReference type="InterPro" id="IPR029053">
    <property type="entry name" value="Viral_coat"/>
</dbReference>
<keyword evidence="31" id="KW-1035">Host cytoplasm</keyword>
<keyword evidence="13" id="KW-0945">Host-virus interaction</keyword>
<dbReference type="Pfam" id="PF00073">
    <property type="entry name" value="Rhv"/>
    <property type="match status" value="2"/>
</dbReference>
<evidence type="ECO:0000256" key="31">
    <source>
        <dbReference type="ARBA" id="ARBA00023200"/>
    </source>
</evidence>
<keyword evidence="9" id="KW-0191">Covalent protein-RNA linkage</keyword>
<evidence type="ECO:0000256" key="12">
    <source>
        <dbReference type="ARBA" id="ARBA00022562"/>
    </source>
</evidence>
<comment type="subcellular location">
    <subcellularLocation>
        <location evidence="2">Host cytoplasmic vesicle membrane</location>
        <topology evidence="2">Peripheral membrane protein</topology>
        <orientation evidence="2">Cytoplasmic side</orientation>
    </subcellularLocation>
    <subcellularLocation>
        <location evidence="3">Host nucleus</location>
        <location evidence="3">Host nucleolus</location>
    </subcellularLocation>
    <subcellularLocation>
        <location evidence="4">Virion</location>
    </subcellularLocation>
</comment>
<dbReference type="Pfam" id="PF22663">
    <property type="entry name" value="Rhv_5"/>
    <property type="match status" value="1"/>
</dbReference>
<dbReference type="InterPro" id="IPR004004">
    <property type="entry name" value="Helic/Pol/Pept_Calicivir-typ"/>
</dbReference>
<evidence type="ECO:0000256" key="38">
    <source>
        <dbReference type="SAM" id="MobiDB-lite"/>
    </source>
</evidence>
<keyword evidence="10" id="KW-0597">Phosphoprotein</keyword>
<evidence type="ECO:0000313" key="43">
    <source>
        <dbReference type="Proteomes" id="UP000029747"/>
    </source>
</evidence>
<dbReference type="InterPro" id="IPR007094">
    <property type="entry name" value="RNA-dir_pol_PSvirus"/>
</dbReference>
<evidence type="ECO:0000256" key="9">
    <source>
        <dbReference type="ARBA" id="ARBA00022520"/>
    </source>
</evidence>
<dbReference type="InterPro" id="IPR043128">
    <property type="entry name" value="Rev_trsase/Diguanyl_cyclase"/>
</dbReference>
<dbReference type="Gene3D" id="2.60.120.20">
    <property type="match status" value="3"/>
</dbReference>
<feature type="domain" description="RdRp catalytic" evidence="39">
    <location>
        <begin position="2310"/>
        <end position="2431"/>
    </location>
</feature>
<evidence type="ECO:0000256" key="24">
    <source>
        <dbReference type="ARBA" id="ARBA00022840"/>
    </source>
</evidence>
<protein>
    <recommendedName>
        <fullName evidence="5">Genome polyprotein</fullName>
    </recommendedName>
</protein>
<keyword evidence="22" id="KW-0347">Helicase</keyword>
<comment type="function">
    <text evidence="1">VP0 precursor is a component of immature procapsids.</text>
</comment>
<dbReference type="InterPro" id="IPR033703">
    <property type="entry name" value="Rhv-like"/>
</dbReference>
<dbReference type="GO" id="GO:0004197">
    <property type="term" value="F:cysteine-type endopeptidase activity"/>
    <property type="evidence" value="ECO:0007669"/>
    <property type="project" value="InterPro"/>
</dbReference>
<evidence type="ECO:0000256" key="23">
    <source>
        <dbReference type="ARBA" id="ARBA00022807"/>
    </source>
</evidence>
<dbReference type="CDD" id="cd23225">
    <property type="entry name" value="Mosavirus_RdRp"/>
    <property type="match status" value="1"/>
</dbReference>
<keyword evidence="18" id="KW-0519">Myristate</keyword>
<keyword evidence="7" id="KW-0696">RNA-directed RNA polymerase</keyword>
<dbReference type="InterPro" id="IPR037080">
    <property type="entry name" value="Capsid_VP4_sf_Picornavirus"/>
</dbReference>
<evidence type="ECO:0000256" key="3">
    <source>
        <dbReference type="ARBA" id="ARBA00004307"/>
    </source>
</evidence>